<dbReference type="Pfam" id="PF12951">
    <property type="entry name" value="PATR"/>
    <property type="match status" value="3"/>
</dbReference>
<evidence type="ECO:0008006" key="4">
    <source>
        <dbReference type="Google" id="ProtNLM"/>
    </source>
</evidence>
<dbReference type="RefSeq" id="WP_185693286.1">
    <property type="nucleotide sequence ID" value="NZ_JACHVA010000101.1"/>
</dbReference>
<accession>A0A7X1AZ29</accession>
<name>A0A7X1AZ29_9BACT</name>
<comment type="caution">
    <text evidence="2">The sequence shown here is derived from an EMBL/GenBank/DDBJ whole genome shotgun (WGS) entry which is preliminary data.</text>
</comment>
<evidence type="ECO:0000256" key="1">
    <source>
        <dbReference type="ARBA" id="ARBA00022729"/>
    </source>
</evidence>
<evidence type="ECO:0000313" key="2">
    <source>
        <dbReference type="EMBL" id="MBC2602620.1"/>
    </source>
</evidence>
<keyword evidence="1" id="KW-0732">Signal</keyword>
<dbReference type="AlphaFoldDB" id="A0A7X1AZ29"/>
<gene>
    <name evidence="2" type="ORF">H5P30_12630</name>
</gene>
<proteinExistence type="predicted"/>
<keyword evidence="3" id="KW-1185">Reference proteome</keyword>
<sequence length="597" mass="59555">MNIPLIHSLQISQLSGFSAAAIALTLSPSLSASIIEWDGDTSSTYADGNNWVGGVAPTDDLVTDTARFDLGNYSNVPNFGTTSVYGIEVGANSGAINSFGGTSLSLGAGGISVESGANFVNFDGALGINITTNQTWSFNNGAVNTVNGQLSGSGDLLFDGTGTVVLNNSASGATFSGALSVSNGRVELVGDGLSANNTVALGSGGIIGLRNVFHTFAGLNDYGGSGGTIGLSVNNNRRLDFEGAGTYSFSGVVADNIGSATGQLSIDIGSDASLVEVTQTFRGANTYSGVTDINNGAVLIIENDTGLGNTTGNTTIDNGGSLRFQGNISVGDEAISMGGDGVSGGGGDGALVSVSGNNSYAGLITLINVSTGHRITSQSGTFTLSNTGTISNANARALYLGGAGDGVLAGSLSDGSIIKDGTGTWTLTGTNLDQFGTTVSEGKLVIDGSVGSNIVVNSGAVLGGEGSGGGNLTLQDGSVLEYDFEKSGFLNTAGDISIAGTAILDFVGIASGLSVNDTLTIVASATSLSGVFSNVADGGTVSYGDYEFVADYTATGLDLTVSSVIPEPSAFALFLGIVGGWMIFPRRRSTKARLGNS</sequence>
<protein>
    <recommendedName>
        <fullName evidence="4">PEP-CTERM sorting domain-containing protein</fullName>
    </recommendedName>
</protein>
<dbReference type="Proteomes" id="UP000525652">
    <property type="component" value="Unassembled WGS sequence"/>
</dbReference>
<evidence type="ECO:0000313" key="3">
    <source>
        <dbReference type="Proteomes" id="UP000525652"/>
    </source>
</evidence>
<dbReference type="EMBL" id="JACHVA010000101">
    <property type="protein sequence ID" value="MBC2602620.1"/>
    <property type="molecule type" value="Genomic_DNA"/>
</dbReference>
<dbReference type="InterPro" id="IPR013425">
    <property type="entry name" value="Autotrns_rpt"/>
</dbReference>
<dbReference type="NCBIfam" id="TIGR02601">
    <property type="entry name" value="autotrns_rpt"/>
    <property type="match status" value="1"/>
</dbReference>
<reference evidence="2 3" key="1">
    <citation type="submission" date="2020-07" db="EMBL/GenBank/DDBJ databases">
        <authorList>
            <person name="Feng X."/>
        </authorList>
    </citation>
    <scope>NUCLEOTIDE SEQUENCE [LARGE SCALE GENOMIC DNA]</scope>
    <source>
        <strain evidence="2 3">JCM14086</strain>
    </source>
</reference>
<organism evidence="2 3">
    <name type="scientific">Puniceicoccus vermicola</name>
    <dbReference type="NCBI Taxonomy" id="388746"/>
    <lineage>
        <taxon>Bacteria</taxon>
        <taxon>Pseudomonadati</taxon>
        <taxon>Verrucomicrobiota</taxon>
        <taxon>Opitutia</taxon>
        <taxon>Puniceicoccales</taxon>
        <taxon>Puniceicoccaceae</taxon>
        <taxon>Puniceicoccus</taxon>
    </lineage>
</organism>